<gene>
    <name evidence="5" type="ORF">HMPREF1871_01231</name>
</gene>
<dbReference type="InterPro" id="IPR003593">
    <property type="entry name" value="AAA+_ATPase"/>
</dbReference>
<feature type="domain" description="ABC transporter" evidence="4">
    <location>
        <begin position="3"/>
        <end position="274"/>
    </location>
</feature>
<dbReference type="Gene3D" id="3.40.50.300">
    <property type="entry name" value="P-loop containing nucleotide triphosphate hydrolases"/>
    <property type="match status" value="2"/>
</dbReference>
<dbReference type="Proteomes" id="UP000070467">
    <property type="component" value="Unassembled WGS sequence"/>
</dbReference>
<dbReference type="InterPro" id="IPR032781">
    <property type="entry name" value="ABC_tran_Xtn"/>
</dbReference>
<dbReference type="InterPro" id="IPR003439">
    <property type="entry name" value="ABC_transporter-like_ATP-bd"/>
</dbReference>
<protein>
    <submittedName>
        <fullName evidence="5">ABC transporter, ATP-binding protein</fullName>
    </submittedName>
</protein>
<organism evidence="5 6">
    <name type="scientific">Gemelliphila asaccharolytica</name>
    <dbReference type="NCBI Taxonomy" id="502393"/>
    <lineage>
        <taxon>Bacteria</taxon>
        <taxon>Bacillati</taxon>
        <taxon>Bacillota</taxon>
        <taxon>Bacilli</taxon>
        <taxon>Bacillales</taxon>
        <taxon>Gemellaceae</taxon>
        <taxon>Gemelliphila</taxon>
    </lineage>
</organism>
<keyword evidence="1" id="KW-0547">Nucleotide-binding</keyword>
<sequence>MFIQLNNVSKYFEVTKIFSDVKFEVNEKDRVAIVGRNGAGKTTLLKVIAGILDFDSGERMIKKNLSLGYLSQEFIVNKDKTVEEEMLSCFTDVINLEKQLKNLANNLTEENLSKETDLLKRYDILQEQLMNHKNYHYKSRMRTVLFNLDFTEEDLSKKISSFSGGEKTRLSMAKLLLLQPDVLILDEPTNHLDMQSVSWLETYLNSYQGAVVIVSHDRYFLDKIVNVVYNMEFNSCKKYVGNYTKFLEEYEKDYEKRLKDYINQQKDIKKLEEFVSKNIARSSTSGMAKSRKKALDKIQILENPKKDDKTANIEFKIKEESGKDVLRIENLQVGYKNSPIGSIYNFDVFKKDRIAIVGKNGIGKSTLIKTIAKEKSAISGQIIYGSKVSIGYYDQKQAEFMSQKTVLNELWDEYETMKESEIRNVLGRFLFTGEEVLKTVSSLSGGQKARLQLAKLMLEKNNLLILDEPTNHLDIASKQVLESALKNYPGTIIFVSHDRYFINKIANKVIELEENSYNIYLGNYDYYLEKKEEKKILKELREKEETKESELTKKTNYEISKEDKKKLRKLVRSRDDIVSKIEETEKKLKEINENLTKKEIYSNPLKANEENEKLKEATEILDDLNEKWFDLENKIEEFDI</sequence>
<evidence type="ECO:0000256" key="2">
    <source>
        <dbReference type="ARBA" id="ARBA00022840"/>
    </source>
</evidence>
<evidence type="ECO:0000313" key="6">
    <source>
        <dbReference type="Proteomes" id="UP000070467"/>
    </source>
</evidence>
<dbReference type="PROSITE" id="PS50893">
    <property type="entry name" value="ABC_TRANSPORTER_2"/>
    <property type="match status" value="2"/>
</dbReference>
<accession>A0ABR5TNV7</accession>
<dbReference type="InterPro" id="IPR051309">
    <property type="entry name" value="ABCF_ATPase"/>
</dbReference>
<dbReference type="SMART" id="SM00382">
    <property type="entry name" value="AAA"/>
    <property type="match status" value="2"/>
</dbReference>
<keyword evidence="2 5" id="KW-0067">ATP-binding</keyword>
<dbReference type="InterPro" id="IPR027417">
    <property type="entry name" value="P-loop_NTPase"/>
</dbReference>
<feature type="domain" description="ABC transporter" evidence="4">
    <location>
        <begin position="326"/>
        <end position="539"/>
    </location>
</feature>
<name>A0ABR5TNV7_9BACL</name>
<dbReference type="Pfam" id="PF00005">
    <property type="entry name" value="ABC_tran"/>
    <property type="match status" value="2"/>
</dbReference>
<dbReference type="RefSeq" id="WP_066131149.1">
    <property type="nucleotide sequence ID" value="NZ_KQ959912.1"/>
</dbReference>
<dbReference type="SUPFAM" id="SSF52540">
    <property type="entry name" value="P-loop containing nucleoside triphosphate hydrolases"/>
    <property type="match status" value="2"/>
</dbReference>
<dbReference type="InterPro" id="IPR017871">
    <property type="entry name" value="ABC_transporter-like_CS"/>
</dbReference>
<keyword evidence="3" id="KW-0175">Coiled coil</keyword>
<evidence type="ECO:0000256" key="3">
    <source>
        <dbReference type="SAM" id="Coils"/>
    </source>
</evidence>
<comment type="caution">
    <text evidence="5">The sequence shown here is derived from an EMBL/GenBank/DDBJ whole genome shotgun (WGS) entry which is preliminary data.</text>
</comment>
<feature type="coiled-coil region" evidence="3">
    <location>
        <begin position="527"/>
        <end position="634"/>
    </location>
</feature>
<dbReference type="PANTHER" id="PTHR42855:SF2">
    <property type="entry name" value="DRUG RESISTANCE ABC TRANSPORTER,ATP-BINDING PROTEIN"/>
    <property type="match status" value="1"/>
</dbReference>
<evidence type="ECO:0000313" key="5">
    <source>
        <dbReference type="EMBL" id="KXB55059.1"/>
    </source>
</evidence>
<dbReference type="EMBL" id="LSDB01000076">
    <property type="protein sequence ID" value="KXB55059.1"/>
    <property type="molecule type" value="Genomic_DNA"/>
</dbReference>
<evidence type="ECO:0000259" key="4">
    <source>
        <dbReference type="PROSITE" id="PS50893"/>
    </source>
</evidence>
<proteinExistence type="predicted"/>
<keyword evidence="6" id="KW-1185">Reference proteome</keyword>
<reference evidence="5 6" key="1">
    <citation type="submission" date="2016-01" db="EMBL/GenBank/DDBJ databases">
        <authorList>
            <person name="Mitreva M."/>
            <person name="Pepin K.H."/>
            <person name="Mihindukulasuriya K.A."/>
            <person name="Fulton R."/>
            <person name="Fronick C."/>
            <person name="O'Laughlin M."/>
            <person name="Miner T."/>
            <person name="Herter B."/>
            <person name="Rosa B.A."/>
            <person name="Cordes M."/>
            <person name="Tomlinson C."/>
            <person name="Wollam A."/>
            <person name="Palsikar V.B."/>
            <person name="Mardis E.R."/>
            <person name="Wilson R.K."/>
        </authorList>
    </citation>
    <scope>NUCLEOTIDE SEQUENCE [LARGE SCALE GENOMIC DNA]</scope>
    <source>
        <strain evidence="5 6">KA00071</strain>
    </source>
</reference>
<dbReference type="PANTHER" id="PTHR42855">
    <property type="entry name" value="ABC TRANSPORTER ATP-BINDING SUBUNIT"/>
    <property type="match status" value="1"/>
</dbReference>
<dbReference type="CDD" id="cd03221">
    <property type="entry name" value="ABCF_EF-3"/>
    <property type="match status" value="2"/>
</dbReference>
<dbReference type="Pfam" id="PF12848">
    <property type="entry name" value="ABC_tran_Xtn"/>
    <property type="match status" value="1"/>
</dbReference>
<dbReference type="PROSITE" id="PS00211">
    <property type="entry name" value="ABC_TRANSPORTER_1"/>
    <property type="match status" value="2"/>
</dbReference>
<dbReference type="GO" id="GO:0005524">
    <property type="term" value="F:ATP binding"/>
    <property type="evidence" value="ECO:0007669"/>
    <property type="project" value="UniProtKB-KW"/>
</dbReference>
<evidence type="ECO:0000256" key="1">
    <source>
        <dbReference type="ARBA" id="ARBA00022741"/>
    </source>
</evidence>